<protein>
    <submittedName>
        <fullName evidence="1">Uncharacterized protein</fullName>
    </submittedName>
</protein>
<accession>A0AAN6UJR1</accession>
<proteinExistence type="predicted"/>
<gene>
    <name evidence="1" type="ORF">BT67DRAFT_363019</name>
</gene>
<feature type="non-terminal residue" evidence="1">
    <location>
        <position position="1"/>
    </location>
</feature>
<organism evidence="1 2">
    <name type="scientific">Trichocladium antarcticum</name>
    <dbReference type="NCBI Taxonomy" id="1450529"/>
    <lineage>
        <taxon>Eukaryota</taxon>
        <taxon>Fungi</taxon>
        <taxon>Dikarya</taxon>
        <taxon>Ascomycota</taxon>
        <taxon>Pezizomycotina</taxon>
        <taxon>Sordariomycetes</taxon>
        <taxon>Sordariomycetidae</taxon>
        <taxon>Sordariales</taxon>
        <taxon>Chaetomiaceae</taxon>
        <taxon>Trichocladium</taxon>
    </lineage>
</organism>
<feature type="non-terminal residue" evidence="1">
    <location>
        <position position="94"/>
    </location>
</feature>
<reference evidence="1" key="2">
    <citation type="submission" date="2023-05" db="EMBL/GenBank/DDBJ databases">
        <authorList>
            <consortium name="Lawrence Berkeley National Laboratory"/>
            <person name="Steindorff A."/>
            <person name="Hensen N."/>
            <person name="Bonometti L."/>
            <person name="Westerberg I."/>
            <person name="Brannstrom I.O."/>
            <person name="Guillou S."/>
            <person name="Cros-Aarteil S."/>
            <person name="Calhoun S."/>
            <person name="Haridas S."/>
            <person name="Kuo A."/>
            <person name="Mondo S."/>
            <person name="Pangilinan J."/>
            <person name="Riley R."/>
            <person name="Labutti K."/>
            <person name="Andreopoulos B."/>
            <person name="Lipzen A."/>
            <person name="Chen C."/>
            <person name="Yanf M."/>
            <person name="Daum C."/>
            <person name="Ng V."/>
            <person name="Clum A."/>
            <person name="Ohm R."/>
            <person name="Martin F."/>
            <person name="Silar P."/>
            <person name="Natvig D."/>
            <person name="Lalanne C."/>
            <person name="Gautier V."/>
            <person name="Ament-Velasquez S.L."/>
            <person name="Kruys A."/>
            <person name="Hutchinson M.I."/>
            <person name="Powell A.J."/>
            <person name="Barry K."/>
            <person name="Miller A.N."/>
            <person name="Grigoriev I.V."/>
            <person name="Debuchy R."/>
            <person name="Gladieux P."/>
            <person name="Thoren M.H."/>
            <person name="Johannesson H."/>
        </authorList>
    </citation>
    <scope>NUCLEOTIDE SEQUENCE</scope>
    <source>
        <strain evidence="1">CBS 123565</strain>
    </source>
</reference>
<dbReference type="EMBL" id="MU853410">
    <property type="protein sequence ID" value="KAK4133916.1"/>
    <property type="molecule type" value="Genomic_DNA"/>
</dbReference>
<name>A0AAN6UJR1_9PEZI</name>
<dbReference type="AlphaFoldDB" id="A0AAN6UJR1"/>
<sequence>TAPQYITMVKCETCGNDSTQVAAFYWKVPDCLAQGCWKGYLKCKQCIYLPTGHMLKCCGFCSDALGQAGRRVCTTCKGTGIVGPAMPHGCLGKH</sequence>
<keyword evidence="2" id="KW-1185">Reference proteome</keyword>
<comment type="caution">
    <text evidence="1">The sequence shown here is derived from an EMBL/GenBank/DDBJ whole genome shotgun (WGS) entry which is preliminary data.</text>
</comment>
<dbReference type="Proteomes" id="UP001304895">
    <property type="component" value="Unassembled WGS sequence"/>
</dbReference>
<evidence type="ECO:0000313" key="2">
    <source>
        <dbReference type="Proteomes" id="UP001304895"/>
    </source>
</evidence>
<evidence type="ECO:0000313" key="1">
    <source>
        <dbReference type="EMBL" id="KAK4133916.1"/>
    </source>
</evidence>
<reference evidence="1" key="1">
    <citation type="journal article" date="2023" name="Mol. Phylogenet. Evol.">
        <title>Genome-scale phylogeny and comparative genomics of the fungal order Sordariales.</title>
        <authorList>
            <person name="Hensen N."/>
            <person name="Bonometti L."/>
            <person name="Westerberg I."/>
            <person name="Brannstrom I.O."/>
            <person name="Guillou S."/>
            <person name="Cros-Aarteil S."/>
            <person name="Calhoun S."/>
            <person name="Haridas S."/>
            <person name="Kuo A."/>
            <person name="Mondo S."/>
            <person name="Pangilinan J."/>
            <person name="Riley R."/>
            <person name="LaButti K."/>
            <person name="Andreopoulos B."/>
            <person name="Lipzen A."/>
            <person name="Chen C."/>
            <person name="Yan M."/>
            <person name="Daum C."/>
            <person name="Ng V."/>
            <person name="Clum A."/>
            <person name="Steindorff A."/>
            <person name="Ohm R.A."/>
            <person name="Martin F."/>
            <person name="Silar P."/>
            <person name="Natvig D.O."/>
            <person name="Lalanne C."/>
            <person name="Gautier V."/>
            <person name="Ament-Velasquez S.L."/>
            <person name="Kruys A."/>
            <person name="Hutchinson M.I."/>
            <person name="Powell A.J."/>
            <person name="Barry K."/>
            <person name="Miller A.N."/>
            <person name="Grigoriev I.V."/>
            <person name="Debuchy R."/>
            <person name="Gladieux P."/>
            <person name="Hiltunen Thoren M."/>
            <person name="Johannesson H."/>
        </authorList>
    </citation>
    <scope>NUCLEOTIDE SEQUENCE</scope>
    <source>
        <strain evidence="1">CBS 123565</strain>
    </source>
</reference>